<dbReference type="Proteomes" id="UP000610862">
    <property type="component" value="Unassembled WGS sequence"/>
</dbReference>
<comment type="caution">
    <text evidence="2">The sequence shown here is derived from an EMBL/GenBank/DDBJ whole genome shotgun (WGS) entry which is preliminary data.</text>
</comment>
<feature type="transmembrane region" description="Helical" evidence="1">
    <location>
        <begin position="88"/>
        <end position="104"/>
    </location>
</feature>
<keyword evidence="1" id="KW-0472">Membrane</keyword>
<keyword evidence="1" id="KW-1133">Transmembrane helix</keyword>
<protein>
    <submittedName>
        <fullName evidence="2">MptD family putative ECF transporter S component</fullName>
    </submittedName>
</protein>
<name>A0A926E7K0_9FIRM</name>
<feature type="transmembrane region" description="Helical" evidence="1">
    <location>
        <begin position="116"/>
        <end position="137"/>
    </location>
</feature>
<feature type="transmembrane region" description="Helical" evidence="1">
    <location>
        <begin position="166"/>
        <end position="185"/>
    </location>
</feature>
<sequence>MKTTQKWNIKDVITTVLLTVLLIVIQLIVNMVCMANDFVSMVLSVGITMILCAPVYFLMISRVRKHFVSLIYMIILGLVFLIMGNWYLLPYFFIVGIICEAILWKDGWNSKKKMIIAWSTASLLYNGVNLLPIWFFWDTYEAFALSSGMEQSYIDSFVHYYTSPGWLMFIILFTMLCGFLGSLIGGKLVNKHFKKAGVL</sequence>
<evidence type="ECO:0000313" key="2">
    <source>
        <dbReference type="EMBL" id="MBC8568807.1"/>
    </source>
</evidence>
<feature type="transmembrane region" description="Helical" evidence="1">
    <location>
        <begin position="38"/>
        <end position="59"/>
    </location>
</feature>
<dbReference type="NCBIfam" id="TIGR02185">
    <property type="entry name" value="Trep_Strep"/>
    <property type="match status" value="1"/>
</dbReference>
<keyword evidence="3" id="KW-1185">Reference proteome</keyword>
<gene>
    <name evidence="2" type="ORF">H8692_08555</name>
</gene>
<feature type="transmembrane region" description="Helical" evidence="1">
    <location>
        <begin position="66"/>
        <end position="82"/>
    </location>
</feature>
<dbReference type="InterPro" id="IPR011733">
    <property type="entry name" value="CHP02185_IM"/>
</dbReference>
<dbReference type="Pfam" id="PF09605">
    <property type="entry name" value="Trep_Strep"/>
    <property type="match status" value="1"/>
</dbReference>
<evidence type="ECO:0000313" key="3">
    <source>
        <dbReference type="Proteomes" id="UP000610862"/>
    </source>
</evidence>
<feature type="transmembrane region" description="Helical" evidence="1">
    <location>
        <begin position="12"/>
        <end position="32"/>
    </location>
</feature>
<dbReference type="EMBL" id="JACRTA010000003">
    <property type="protein sequence ID" value="MBC8568807.1"/>
    <property type="molecule type" value="Genomic_DNA"/>
</dbReference>
<reference evidence="2" key="1">
    <citation type="submission" date="2020-08" db="EMBL/GenBank/DDBJ databases">
        <title>Genome public.</title>
        <authorList>
            <person name="Liu C."/>
            <person name="Sun Q."/>
        </authorList>
    </citation>
    <scope>NUCLEOTIDE SEQUENCE</scope>
    <source>
        <strain evidence="2">NSJ-24</strain>
    </source>
</reference>
<dbReference type="RefSeq" id="WP_187525475.1">
    <property type="nucleotide sequence ID" value="NZ_JACRTA010000003.1"/>
</dbReference>
<proteinExistence type="predicted"/>
<keyword evidence="1" id="KW-0812">Transmembrane</keyword>
<organism evidence="2 3">
    <name type="scientific">Lentihominibacter hominis</name>
    <dbReference type="NCBI Taxonomy" id="2763645"/>
    <lineage>
        <taxon>Bacteria</taxon>
        <taxon>Bacillati</taxon>
        <taxon>Bacillota</taxon>
        <taxon>Clostridia</taxon>
        <taxon>Peptostreptococcales</taxon>
        <taxon>Anaerovoracaceae</taxon>
        <taxon>Lentihominibacter</taxon>
    </lineage>
</organism>
<dbReference type="AlphaFoldDB" id="A0A926E7K0"/>
<accession>A0A926E7K0</accession>
<evidence type="ECO:0000256" key="1">
    <source>
        <dbReference type="SAM" id="Phobius"/>
    </source>
</evidence>